<name>A0ABU3MII8_9PROT</name>
<dbReference type="RefSeq" id="WP_314283183.1">
    <property type="nucleotide sequence ID" value="NZ_JAVVDO010000029.1"/>
</dbReference>
<gene>
    <name evidence="2" type="ORF">RQ831_15775</name>
</gene>
<sequence length="123" mass="13672">MSTHTHALMHRGATSMQFKAVQGDYIRELREAKGLTQVELANAVGLRWATHISAIENGRSAVSPERYVEFAEALGVDLREFGKKMLEFNAPYTYALLFAPDPKKAIAALNEMIPPRVGKRTKA</sequence>
<accession>A0ABU3MII8</accession>
<dbReference type="PROSITE" id="PS50943">
    <property type="entry name" value="HTH_CROC1"/>
    <property type="match status" value="1"/>
</dbReference>
<dbReference type="EMBL" id="JAVVDO010000029">
    <property type="protein sequence ID" value="MDT8332520.1"/>
    <property type="molecule type" value="Genomic_DNA"/>
</dbReference>
<dbReference type="Gene3D" id="1.10.260.40">
    <property type="entry name" value="lambda repressor-like DNA-binding domains"/>
    <property type="match status" value="1"/>
</dbReference>
<protein>
    <submittedName>
        <fullName evidence="2">Helix-turn-helix transcriptional regulator</fullName>
    </submittedName>
</protein>
<dbReference type="SUPFAM" id="SSF47413">
    <property type="entry name" value="lambda repressor-like DNA-binding domains"/>
    <property type="match status" value="1"/>
</dbReference>
<dbReference type="SMART" id="SM00530">
    <property type="entry name" value="HTH_XRE"/>
    <property type="match status" value="1"/>
</dbReference>
<reference evidence="2 3" key="1">
    <citation type="journal article" date="2019" name="Microb. Pathog.">
        <title>Comparison of VITEK 2, MALDI-TOF MS, 16S rRNA gene sequencing, and whole-genome sequencing for identification of Roseomonas mucosa.</title>
        <authorList>
            <person name="Rudolph W.W."/>
            <person name="Gunzer F."/>
            <person name="Trauth M."/>
            <person name="Bunk B."/>
            <person name="Bigge R."/>
            <person name="Schrottner P."/>
        </authorList>
    </citation>
    <scope>NUCLEOTIDE SEQUENCE [LARGE SCALE GENOMIC DNA]</scope>
    <source>
        <strain evidence="2 3">DSM 103800</strain>
    </source>
</reference>
<dbReference type="Proteomes" id="UP001258945">
    <property type="component" value="Unassembled WGS sequence"/>
</dbReference>
<evidence type="ECO:0000313" key="2">
    <source>
        <dbReference type="EMBL" id="MDT8332520.1"/>
    </source>
</evidence>
<organism evidence="2 3">
    <name type="scientific">Roseomonas gilardii</name>
    <dbReference type="NCBI Taxonomy" id="257708"/>
    <lineage>
        <taxon>Bacteria</taxon>
        <taxon>Pseudomonadati</taxon>
        <taxon>Pseudomonadota</taxon>
        <taxon>Alphaproteobacteria</taxon>
        <taxon>Acetobacterales</taxon>
        <taxon>Roseomonadaceae</taxon>
        <taxon>Roseomonas</taxon>
    </lineage>
</organism>
<comment type="caution">
    <text evidence="2">The sequence shown here is derived from an EMBL/GenBank/DDBJ whole genome shotgun (WGS) entry which is preliminary data.</text>
</comment>
<feature type="domain" description="HTH cro/C1-type" evidence="1">
    <location>
        <begin position="26"/>
        <end position="81"/>
    </location>
</feature>
<proteinExistence type="predicted"/>
<evidence type="ECO:0000259" key="1">
    <source>
        <dbReference type="PROSITE" id="PS50943"/>
    </source>
</evidence>
<keyword evidence="3" id="KW-1185">Reference proteome</keyword>
<dbReference type="InterPro" id="IPR001387">
    <property type="entry name" value="Cro/C1-type_HTH"/>
</dbReference>
<dbReference type="Pfam" id="PF01381">
    <property type="entry name" value="HTH_3"/>
    <property type="match status" value="1"/>
</dbReference>
<dbReference type="InterPro" id="IPR010982">
    <property type="entry name" value="Lambda_DNA-bd_dom_sf"/>
</dbReference>
<evidence type="ECO:0000313" key="3">
    <source>
        <dbReference type="Proteomes" id="UP001258945"/>
    </source>
</evidence>
<dbReference type="CDD" id="cd00093">
    <property type="entry name" value="HTH_XRE"/>
    <property type="match status" value="1"/>
</dbReference>